<organism evidence="2 3">
    <name type="scientific">Purpureocillium takamizusanense</name>
    <dbReference type="NCBI Taxonomy" id="2060973"/>
    <lineage>
        <taxon>Eukaryota</taxon>
        <taxon>Fungi</taxon>
        <taxon>Dikarya</taxon>
        <taxon>Ascomycota</taxon>
        <taxon>Pezizomycotina</taxon>
        <taxon>Sordariomycetes</taxon>
        <taxon>Hypocreomycetidae</taxon>
        <taxon>Hypocreales</taxon>
        <taxon>Ophiocordycipitaceae</taxon>
        <taxon>Purpureocillium</taxon>
    </lineage>
</organism>
<evidence type="ECO:0000313" key="3">
    <source>
        <dbReference type="Proteomes" id="UP000829364"/>
    </source>
</evidence>
<feature type="compositionally biased region" description="Pro residues" evidence="1">
    <location>
        <begin position="28"/>
        <end position="42"/>
    </location>
</feature>
<dbReference type="RefSeq" id="XP_047848445.1">
    <property type="nucleotide sequence ID" value="XM_047992431.1"/>
</dbReference>
<keyword evidence="3" id="KW-1185">Reference proteome</keyword>
<protein>
    <submittedName>
        <fullName evidence="2">Uncharacterized protein</fullName>
    </submittedName>
</protein>
<dbReference type="Proteomes" id="UP000829364">
    <property type="component" value="Chromosome 13"/>
</dbReference>
<gene>
    <name evidence="2" type="ORF">JDV02_010677</name>
</gene>
<dbReference type="KEGG" id="ptkz:JDV02_010677"/>
<evidence type="ECO:0000313" key="2">
    <source>
        <dbReference type="EMBL" id="UNI24964.1"/>
    </source>
</evidence>
<dbReference type="AlphaFoldDB" id="A0A9Q8VHI3"/>
<feature type="compositionally biased region" description="Polar residues" evidence="1">
    <location>
        <begin position="43"/>
        <end position="53"/>
    </location>
</feature>
<evidence type="ECO:0000256" key="1">
    <source>
        <dbReference type="SAM" id="MobiDB-lite"/>
    </source>
</evidence>
<feature type="region of interest" description="Disordered" evidence="1">
    <location>
        <begin position="1"/>
        <end position="60"/>
    </location>
</feature>
<proteinExistence type="predicted"/>
<sequence>MMAATPPLINKCHVRQMDDSTPADGRQPVPPPVQKPPPPPPTCQTDRQIQPAKTSARGAIGCPTPHACRLAMAKKQCARWTCAALALASAGSFIARLDWTDEHGMGWDNRDRRRGGVNNYIH</sequence>
<accession>A0A9Q8VHI3</accession>
<name>A0A9Q8VHI3_9HYPO</name>
<reference evidence="2" key="1">
    <citation type="submission" date="2021-11" db="EMBL/GenBank/DDBJ databases">
        <title>Purpureocillium_takamizusanense_genome.</title>
        <authorList>
            <person name="Nguyen N.-H."/>
        </authorList>
    </citation>
    <scope>NUCLEOTIDE SEQUENCE</scope>
    <source>
        <strain evidence="2">PT3</strain>
    </source>
</reference>
<dbReference type="GeneID" id="72072620"/>
<dbReference type="EMBL" id="CP086366">
    <property type="protein sequence ID" value="UNI24964.1"/>
    <property type="molecule type" value="Genomic_DNA"/>
</dbReference>